<gene>
    <name evidence="1" type="ORF">T05_16042</name>
</gene>
<organism evidence="1 2">
    <name type="scientific">Trichinella murrelli</name>
    <dbReference type="NCBI Taxonomy" id="144512"/>
    <lineage>
        <taxon>Eukaryota</taxon>
        <taxon>Metazoa</taxon>
        <taxon>Ecdysozoa</taxon>
        <taxon>Nematoda</taxon>
        <taxon>Enoplea</taxon>
        <taxon>Dorylaimia</taxon>
        <taxon>Trichinellida</taxon>
        <taxon>Trichinellidae</taxon>
        <taxon>Trichinella</taxon>
    </lineage>
</organism>
<dbReference type="Proteomes" id="UP000055048">
    <property type="component" value="Unassembled WGS sequence"/>
</dbReference>
<name>A0A0V0TS58_9BILA</name>
<evidence type="ECO:0000313" key="2">
    <source>
        <dbReference type="Proteomes" id="UP000055048"/>
    </source>
</evidence>
<reference evidence="1 2" key="1">
    <citation type="submission" date="2015-01" db="EMBL/GenBank/DDBJ databases">
        <title>Evolution of Trichinella species and genotypes.</title>
        <authorList>
            <person name="Korhonen P.K."/>
            <person name="Edoardo P."/>
            <person name="Giuseppe L.R."/>
            <person name="Gasser R.B."/>
        </authorList>
    </citation>
    <scope>NUCLEOTIDE SEQUENCE [LARGE SCALE GENOMIC DNA]</scope>
    <source>
        <strain evidence="1">ISS417</strain>
    </source>
</reference>
<comment type="caution">
    <text evidence="1">The sequence shown here is derived from an EMBL/GenBank/DDBJ whole genome shotgun (WGS) entry which is preliminary data.</text>
</comment>
<accession>A0A0V0TS58</accession>
<dbReference type="EMBL" id="JYDJ01000159">
    <property type="protein sequence ID" value="KRX41876.1"/>
    <property type="molecule type" value="Genomic_DNA"/>
</dbReference>
<keyword evidence="2" id="KW-1185">Reference proteome</keyword>
<dbReference type="OrthoDB" id="5920528at2759"/>
<evidence type="ECO:0000313" key="1">
    <source>
        <dbReference type="EMBL" id="KRX41876.1"/>
    </source>
</evidence>
<sequence>MMSQHMTCNSTNHNPTCNILQFSIYLIRCGKDFAENALNQRAQNLLRNLSGHMKRSPGATG</sequence>
<proteinExistence type="predicted"/>
<dbReference type="AlphaFoldDB" id="A0A0V0TS58"/>
<protein>
    <submittedName>
        <fullName evidence="1">Uncharacterized protein</fullName>
    </submittedName>
</protein>